<feature type="compositionally biased region" description="Low complexity" evidence="4">
    <location>
        <begin position="273"/>
        <end position="291"/>
    </location>
</feature>
<dbReference type="InterPro" id="IPR053039">
    <property type="entry name" value="Polarity_Bud-Selection_Reg"/>
</dbReference>
<dbReference type="InterPro" id="IPR036028">
    <property type="entry name" value="SH3-like_dom_sf"/>
</dbReference>
<feature type="compositionally biased region" description="Low complexity" evidence="4">
    <location>
        <begin position="352"/>
        <end position="367"/>
    </location>
</feature>
<protein>
    <submittedName>
        <fullName evidence="6">Tip elongation aberrant protein tea4 ame: fullcell polarity protein tea4</fullName>
    </submittedName>
</protein>
<feature type="compositionally biased region" description="Low complexity" evidence="4">
    <location>
        <begin position="419"/>
        <end position="429"/>
    </location>
</feature>
<accession>A0A068RNH4</accession>
<feature type="compositionally biased region" description="Basic and acidic residues" evidence="4">
    <location>
        <begin position="902"/>
        <end position="915"/>
    </location>
</feature>
<evidence type="ECO:0000256" key="1">
    <source>
        <dbReference type="ARBA" id="ARBA00022443"/>
    </source>
</evidence>
<feature type="compositionally biased region" description="Acidic residues" evidence="4">
    <location>
        <begin position="49"/>
        <end position="63"/>
    </location>
</feature>
<dbReference type="InterPro" id="IPR029071">
    <property type="entry name" value="Ubiquitin-like_domsf"/>
</dbReference>
<dbReference type="GO" id="GO:0008104">
    <property type="term" value="P:intracellular protein localization"/>
    <property type="evidence" value="ECO:0007669"/>
    <property type="project" value="TreeGrafter"/>
</dbReference>
<evidence type="ECO:0000256" key="3">
    <source>
        <dbReference type="SAM" id="Coils"/>
    </source>
</evidence>
<feature type="compositionally biased region" description="Acidic residues" evidence="4">
    <location>
        <begin position="210"/>
        <end position="227"/>
    </location>
</feature>
<proteinExistence type="predicted"/>
<feature type="compositionally biased region" description="Acidic residues" evidence="4">
    <location>
        <begin position="189"/>
        <end position="202"/>
    </location>
</feature>
<dbReference type="STRING" id="1263082.A0A068RNH4"/>
<evidence type="ECO:0000256" key="2">
    <source>
        <dbReference type="PROSITE-ProRule" id="PRU00192"/>
    </source>
</evidence>
<dbReference type="OrthoDB" id="196165at2759"/>
<evidence type="ECO:0000259" key="5">
    <source>
        <dbReference type="PROSITE" id="PS50002"/>
    </source>
</evidence>
<feature type="compositionally biased region" description="Pro residues" evidence="4">
    <location>
        <begin position="807"/>
        <end position="819"/>
    </location>
</feature>
<feature type="region of interest" description="Disordered" evidence="4">
    <location>
        <begin position="776"/>
        <end position="831"/>
    </location>
</feature>
<dbReference type="GO" id="GO:0015630">
    <property type="term" value="C:microtubule cytoskeleton"/>
    <property type="evidence" value="ECO:0007669"/>
    <property type="project" value="TreeGrafter"/>
</dbReference>
<feature type="coiled-coil region" evidence="3">
    <location>
        <begin position="1011"/>
        <end position="1038"/>
    </location>
</feature>
<feature type="compositionally biased region" description="Polar residues" evidence="4">
    <location>
        <begin position="821"/>
        <end position="831"/>
    </location>
</feature>
<name>A0A068RNH4_9FUNG</name>
<evidence type="ECO:0000313" key="7">
    <source>
        <dbReference type="Proteomes" id="UP000027586"/>
    </source>
</evidence>
<evidence type="ECO:0000313" key="6">
    <source>
        <dbReference type="EMBL" id="CDH51280.1"/>
    </source>
</evidence>
<dbReference type="VEuPathDB" id="FungiDB:LCOR_02916.1"/>
<gene>
    <name evidence="6" type="ORF">LCOR_02916.1</name>
</gene>
<dbReference type="AlphaFoldDB" id="A0A068RNH4"/>
<dbReference type="PROSITE" id="PS50002">
    <property type="entry name" value="SH3"/>
    <property type="match status" value="1"/>
</dbReference>
<dbReference type="SUPFAM" id="SSF54236">
    <property type="entry name" value="Ubiquitin-like"/>
    <property type="match status" value="1"/>
</dbReference>
<dbReference type="GO" id="GO:0051286">
    <property type="term" value="C:cell tip"/>
    <property type="evidence" value="ECO:0007669"/>
    <property type="project" value="TreeGrafter"/>
</dbReference>
<dbReference type="EMBL" id="CBTN010000009">
    <property type="protein sequence ID" value="CDH51280.1"/>
    <property type="molecule type" value="Genomic_DNA"/>
</dbReference>
<dbReference type="SMART" id="SM00326">
    <property type="entry name" value="SH3"/>
    <property type="match status" value="1"/>
</dbReference>
<feature type="compositionally biased region" description="Basic and acidic residues" evidence="4">
    <location>
        <begin position="370"/>
        <end position="383"/>
    </location>
</feature>
<evidence type="ECO:0000256" key="4">
    <source>
        <dbReference type="SAM" id="MobiDB-lite"/>
    </source>
</evidence>
<comment type="caution">
    <text evidence="6">The sequence shown here is derived from an EMBL/GenBank/DDBJ whole genome shotgun (WGS) entry which is preliminary data.</text>
</comment>
<dbReference type="GO" id="GO:0030950">
    <property type="term" value="P:establishment or maintenance of actin cytoskeleton polarity"/>
    <property type="evidence" value="ECO:0007669"/>
    <property type="project" value="TreeGrafter"/>
</dbReference>
<keyword evidence="1 2" id="KW-0728">SH3 domain</keyword>
<reference evidence="6" key="1">
    <citation type="submission" date="2013-08" db="EMBL/GenBank/DDBJ databases">
        <title>Gene expansion shapes genome architecture in the human pathogen Lichtheimia corymbifera: an evolutionary genomics analysis in the ancient terrestrial Mucorales (Mucoromycotina).</title>
        <authorList>
            <person name="Schwartze V.U."/>
            <person name="Winter S."/>
            <person name="Shelest E."/>
            <person name="Marcet-Houben M."/>
            <person name="Horn F."/>
            <person name="Wehner S."/>
            <person name="Hoffmann K."/>
            <person name="Riege K."/>
            <person name="Sammeth M."/>
            <person name="Nowrousian M."/>
            <person name="Valiante V."/>
            <person name="Linde J."/>
            <person name="Jacobsen I.D."/>
            <person name="Marz M."/>
            <person name="Brakhage A.A."/>
            <person name="Gabaldon T."/>
            <person name="Bocker S."/>
            <person name="Voigt K."/>
        </authorList>
    </citation>
    <scope>NUCLEOTIDE SEQUENCE [LARGE SCALE GENOMIC DNA]</scope>
    <source>
        <strain evidence="6">FSU 9682</strain>
    </source>
</reference>
<dbReference type="Gene3D" id="2.30.30.40">
    <property type="entry name" value="SH3 Domains"/>
    <property type="match status" value="1"/>
</dbReference>
<feature type="region of interest" description="Disordered" evidence="4">
    <location>
        <begin position="898"/>
        <end position="968"/>
    </location>
</feature>
<dbReference type="Pfam" id="PF00018">
    <property type="entry name" value="SH3_1"/>
    <property type="match status" value="1"/>
</dbReference>
<keyword evidence="3" id="KW-0175">Coiled coil</keyword>
<feature type="domain" description="SH3" evidence="5">
    <location>
        <begin position="75"/>
        <end position="136"/>
    </location>
</feature>
<dbReference type="SUPFAM" id="SSF50044">
    <property type="entry name" value="SH3-domain"/>
    <property type="match status" value="1"/>
</dbReference>
<feature type="region of interest" description="Disordered" evidence="4">
    <location>
        <begin position="189"/>
        <end position="298"/>
    </location>
</feature>
<dbReference type="PANTHER" id="PTHR47775:SF1">
    <property type="entry name" value="BUD SITE SELECTION PROTEIN 14"/>
    <property type="match status" value="1"/>
</dbReference>
<feature type="region of interest" description="Disordered" evidence="4">
    <location>
        <begin position="41"/>
        <end position="68"/>
    </location>
</feature>
<dbReference type="InterPro" id="IPR001452">
    <property type="entry name" value="SH3_domain"/>
</dbReference>
<feature type="compositionally biased region" description="Low complexity" evidence="4">
    <location>
        <begin position="478"/>
        <end position="488"/>
    </location>
</feature>
<organism evidence="6 7">
    <name type="scientific">Lichtheimia corymbifera JMRC:FSU:9682</name>
    <dbReference type="NCBI Taxonomy" id="1263082"/>
    <lineage>
        <taxon>Eukaryota</taxon>
        <taxon>Fungi</taxon>
        <taxon>Fungi incertae sedis</taxon>
        <taxon>Mucoromycota</taxon>
        <taxon>Mucoromycotina</taxon>
        <taxon>Mucoromycetes</taxon>
        <taxon>Mucorales</taxon>
        <taxon>Lichtheimiaceae</taxon>
        <taxon>Lichtheimia</taxon>
    </lineage>
</organism>
<feature type="region of interest" description="Disordered" evidence="4">
    <location>
        <begin position="313"/>
        <end position="488"/>
    </location>
</feature>
<feature type="compositionally biased region" description="Basic and acidic residues" evidence="4">
    <location>
        <begin position="944"/>
        <end position="953"/>
    </location>
</feature>
<sequence length="1044" mass="116783">MPTSLRDGRRLTGYVTGAHDQQSVAPAQIHRHSLYDDGMDDYHNHPIDDDYDDDMDDEDEDESVGSVLSIPDPNIDFDLVYALHTFAATVEGQASVVKGDALTLLDDSNSYWWLVKVLKTSEVGYIPAENIETPYERLARLNSHRNIELTQRDIQDAFPAPPSTKPKSNKKVKLAKGVKFQAQVIFGSSDDEDFEEEFEEWQETIRTDSDTDDLDDTTDSDDDDDYYDDVRLYGSTGGYDYGQSSVDNYARSHHQQQQQYAQPTSNHHHHHQQQQQQQQQPYPTAQQQQQQRGGNMPFRDTLDLEATETIKFSLTPEVARDTHESGNQYREMSYGDPQSKASKLESILAGDGSSPPASSSSSSAGPPVNEQRRGSKDKKEKGALRKLFSRNKDGKDKKQRKGSMDKQTPIITVGDQVISSETASLSSQSTGYSDRDRASSIDSSSHMHMHHHQQYHYSHQQQQPRDAHPPQQQRQSEPAATAQQQQQQPAMLKIYAGNVRFGAEFKIANTYPNTTAADLIQHALHTFDIQNHQPSANADAHLDYFLVVRGVDGDEYTLVPNDRPLTIYSSLTAHLNTPMPSLKKARRISALMGASDSTHIGGPKEGAEEIQEEVRFYLYTKAKRPEDGHMSIKVSLFASEIGGNTSILKFDQTRVDKLVTVPIHASVGDVTALVLDKFHILNGIVDGPDAEEKAQSLRLRGTEDQAIRYQLSVSKQGQEMMLAPTVDISSAFGDNLPPVVHRRNSSNPDRASIASLSSVITPSPQPDETFFILRRSDRQKEDASSQQASPAPVRPPRPTRQDTPMPRGTPSPANGPVPDVPSSSGNNVHPLAISTTTTADQEQQQGQVMYDEPESAVDVLMKLDQALDNLAHTRNSNEPLTEAIVASSINNSRDMLQQTTMHGDDGDADDKKEHQQQQQRAWDMESDIDAPPSIIEHDHHHHQQPIEESDHHHQQSPPPMDGKSSRRTPVDSMLFCEEFGMNELMVLIRGAVRYAEEQEQSTKTHKHPPIRSEISEVFKDSQQRLEQLEKELDRLMADAVRVYS</sequence>
<dbReference type="Gene3D" id="3.10.20.90">
    <property type="entry name" value="Phosphatidylinositol 3-kinase Catalytic Subunit, Chain A, domain 1"/>
    <property type="match status" value="1"/>
</dbReference>
<keyword evidence="7" id="KW-1185">Reference proteome</keyword>
<dbReference type="Proteomes" id="UP000027586">
    <property type="component" value="Unassembled WGS sequence"/>
</dbReference>
<dbReference type="PANTHER" id="PTHR47775">
    <property type="entry name" value="BUD SITE SELECTION PROTEIN 14"/>
    <property type="match status" value="1"/>
</dbReference>